<dbReference type="AlphaFoldDB" id="A0A0F6Y007"/>
<dbReference type="InterPro" id="IPR004107">
    <property type="entry name" value="Integrase_SAM-like_N"/>
</dbReference>
<proteinExistence type="inferred from homology"/>
<comment type="similarity">
    <text evidence="1">Belongs to the 'phage' integrase family.</text>
</comment>
<evidence type="ECO:0000256" key="2">
    <source>
        <dbReference type="ARBA" id="ARBA00022908"/>
    </source>
</evidence>
<keyword evidence="4" id="KW-0233">DNA recombination</keyword>
<evidence type="ECO:0000256" key="3">
    <source>
        <dbReference type="ARBA" id="ARBA00023125"/>
    </source>
</evidence>
<evidence type="ECO:0000259" key="6">
    <source>
        <dbReference type="PROSITE" id="PS51898"/>
    </source>
</evidence>
<dbReference type="Pfam" id="PF14659">
    <property type="entry name" value="Phage_int_SAM_3"/>
    <property type="match status" value="1"/>
</dbReference>
<dbReference type="EMBL" id="CP011074">
    <property type="protein sequence ID" value="AKF94696.1"/>
    <property type="molecule type" value="Genomic_DNA"/>
</dbReference>
<dbReference type="CDD" id="cd01189">
    <property type="entry name" value="INT_ICEBs1_C_like"/>
    <property type="match status" value="1"/>
</dbReference>
<evidence type="ECO:0000259" key="7">
    <source>
        <dbReference type="PROSITE" id="PS51900"/>
    </source>
</evidence>
<dbReference type="Pfam" id="PF14657">
    <property type="entry name" value="Arm-DNA-bind_4"/>
    <property type="match status" value="1"/>
</dbReference>
<evidence type="ECO:0008006" key="9">
    <source>
        <dbReference type="Google" id="ProtNLM"/>
    </source>
</evidence>
<keyword evidence="3 5" id="KW-0238">DNA-binding</keyword>
<dbReference type="PANTHER" id="PTHR30349">
    <property type="entry name" value="PHAGE INTEGRASE-RELATED"/>
    <property type="match status" value="1"/>
</dbReference>
<dbReference type="InterPro" id="IPR044068">
    <property type="entry name" value="CB"/>
</dbReference>
<keyword evidence="2" id="KW-0229">DNA integration</keyword>
<dbReference type="InterPro" id="IPR013762">
    <property type="entry name" value="Integrase-like_cat_sf"/>
</dbReference>
<dbReference type="PANTHER" id="PTHR30349:SF64">
    <property type="entry name" value="PROPHAGE INTEGRASE INTD-RELATED"/>
    <property type="match status" value="1"/>
</dbReference>
<dbReference type="Pfam" id="PF00589">
    <property type="entry name" value="Phage_integrase"/>
    <property type="match status" value="1"/>
</dbReference>
<name>A0A0F6Y007_BRELA</name>
<dbReference type="GO" id="GO:0003677">
    <property type="term" value="F:DNA binding"/>
    <property type="evidence" value="ECO:0007669"/>
    <property type="project" value="UniProtKB-UniRule"/>
</dbReference>
<protein>
    <recommendedName>
        <fullName evidence="9">Site-specific integrase</fullName>
    </recommendedName>
</protein>
<dbReference type="SUPFAM" id="SSF56349">
    <property type="entry name" value="DNA breaking-rejoining enzymes"/>
    <property type="match status" value="1"/>
</dbReference>
<dbReference type="InterPro" id="IPR010998">
    <property type="entry name" value="Integrase_recombinase_N"/>
</dbReference>
<dbReference type="PROSITE" id="PS51898">
    <property type="entry name" value="TYR_RECOMBINASE"/>
    <property type="match status" value="1"/>
</dbReference>
<evidence type="ECO:0000256" key="1">
    <source>
        <dbReference type="ARBA" id="ARBA00008857"/>
    </source>
</evidence>
<dbReference type="Gene3D" id="1.10.443.10">
    <property type="entry name" value="Intergrase catalytic core"/>
    <property type="match status" value="1"/>
</dbReference>
<evidence type="ECO:0000256" key="4">
    <source>
        <dbReference type="ARBA" id="ARBA00023172"/>
    </source>
</evidence>
<dbReference type="GO" id="GO:0015074">
    <property type="term" value="P:DNA integration"/>
    <property type="evidence" value="ECO:0007669"/>
    <property type="project" value="UniProtKB-KW"/>
</dbReference>
<dbReference type="InterPro" id="IPR011010">
    <property type="entry name" value="DNA_brk_join_enz"/>
</dbReference>
<dbReference type="InterPro" id="IPR028259">
    <property type="entry name" value="AP2-like_int_N"/>
</dbReference>
<feature type="domain" description="Core-binding (CB)" evidence="7">
    <location>
        <begin position="61"/>
        <end position="144"/>
    </location>
</feature>
<dbReference type="InterPro" id="IPR002104">
    <property type="entry name" value="Integrase_catalytic"/>
</dbReference>
<dbReference type="GO" id="GO:0006310">
    <property type="term" value="P:DNA recombination"/>
    <property type="evidence" value="ECO:0007669"/>
    <property type="project" value="UniProtKB-KW"/>
</dbReference>
<feature type="domain" description="Tyr recombinase" evidence="6">
    <location>
        <begin position="173"/>
        <end position="375"/>
    </location>
</feature>
<dbReference type="PROSITE" id="PS51900">
    <property type="entry name" value="CB"/>
    <property type="match status" value="1"/>
</dbReference>
<dbReference type="RefSeq" id="WP_051870477.1">
    <property type="nucleotide sequence ID" value="NZ_CP011074.1"/>
</dbReference>
<organism evidence="8">
    <name type="scientific">Brevibacillus laterosporus</name>
    <name type="common">Bacillus laterosporus</name>
    <dbReference type="NCBI Taxonomy" id="1465"/>
    <lineage>
        <taxon>Bacteria</taxon>
        <taxon>Bacillati</taxon>
        <taxon>Bacillota</taxon>
        <taxon>Bacilli</taxon>
        <taxon>Bacillales</taxon>
        <taxon>Paenibacillaceae</taxon>
        <taxon>Brevibacillus</taxon>
    </lineage>
</organism>
<accession>A0A0F6Y007</accession>
<evidence type="ECO:0000256" key="5">
    <source>
        <dbReference type="PROSITE-ProRule" id="PRU01248"/>
    </source>
</evidence>
<gene>
    <name evidence="8" type="ORF">EX87_14335</name>
</gene>
<evidence type="ECO:0000313" key="8">
    <source>
        <dbReference type="EMBL" id="AKF94696.1"/>
    </source>
</evidence>
<dbReference type="InterPro" id="IPR050090">
    <property type="entry name" value="Tyrosine_recombinase_XerCD"/>
</dbReference>
<dbReference type="Gene3D" id="1.10.150.130">
    <property type="match status" value="1"/>
</dbReference>
<reference evidence="8" key="1">
    <citation type="submission" date="2015-03" db="EMBL/GenBank/DDBJ databases">
        <title>MIGS Cultured Bacterial/Archaeal sample from Brevibacillus laterosporus.</title>
        <authorList>
            <person name="Zeng D."/>
            <person name="Zhu L."/>
            <person name="Dong G."/>
            <person name="Ye W."/>
            <person name="Ren D."/>
            <person name="Wu L."/>
            <person name="Xu J."/>
            <person name="Li G."/>
            <person name="Guo L."/>
        </authorList>
    </citation>
    <scope>NUCLEOTIDE SEQUENCE</scope>
    <source>
        <strain evidence="8">B9</strain>
    </source>
</reference>
<sequence>MASFIKIAPKNWSFRYKYKNPITGKRREIKRQGFATKPEAETACEEAKRSIKVGFDINNNEKLIEYLVFWLKEYKEGKVSKNTYRIHERNIKNHISPFFQDIKLENVTYKLYQKFINSLIKQEYSIRTIEIIHGTMYGAMQKAKIHKKILSNPCEDVTIYSTKEKREKKHKMSTVKFIPYEKIGEFLDEALKDNYSYYLLFRFLIETGTRKGEALALQWNNIDLVNNRVRIVQTIDYEAKTKEDLFGDVKTYHSEREIPITSRLSDELQNHRSRQNDNKFRYKNQYKHDLNLIFCREDGSPLPKSTLFNAFRRILKRADLPELSIHSLRHTHAVLMLESKVEMKFIQEALGHSSMKITSDVYSHVSKTIETDAINRFEKHTQNIFSKGAEMGQKNYL</sequence>